<keyword evidence="2" id="KW-1185">Reference proteome</keyword>
<evidence type="ECO:0000313" key="1">
    <source>
        <dbReference type="EMBL" id="QIZ73220.1"/>
    </source>
</evidence>
<dbReference type="KEGG" id="oxy:HCG48_23635"/>
<proteinExistence type="predicted"/>
<dbReference type="InterPro" id="IPR021375">
    <property type="entry name" value="DUF2997"/>
</dbReference>
<dbReference type="AlphaFoldDB" id="A0A6H1U4Z3"/>
<reference evidence="1 2" key="1">
    <citation type="submission" date="2020-04" db="EMBL/GenBank/DDBJ databases">
        <authorList>
            <person name="Basu S."/>
            <person name="Maruthanayagam V."/>
            <person name="Chakraborty S."/>
            <person name="Pramanik A."/>
            <person name="Mukherjee J."/>
            <person name="Brink B."/>
        </authorList>
    </citation>
    <scope>NUCLEOTIDE SEQUENCE [LARGE SCALE GENOMIC DNA]</scope>
    <source>
        <strain evidence="1 2">AP17</strain>
    </source>
</reference>
<dbReference type="EMBL" id="CP051167">
    <property type="protein sequence ID" value="QIZ73220.1"/>
    <property type="molecule type" value="Genomic_DNA"/>
</dbReference>
<sequence>MAEYQKIEYRIGKDGNTIETAIEGSGTRCTEITAGLEAALGQVKSRELLPEYYHDRQEGYENLTGDRTASIRQEE</sequence>
<organism evidence="1 2">
    <name type="scientific">Oxynema aestuarii AP17</name>
    <dbReference type="NCBI Taxonomy" id="2064643"/>
    <lineage>
        <taxon>Bacteria</taxon>
        <taxon>Bacillati</taxon>
        <taxon>Cyanobacteriota</taxon>
        <taxon>Cyanophyceae</taxon>
        <taxon>Oscillatoriophycideae</taxon>
        <taxon>Oscillatoriales</taxon>
        <taxon>Oscillatoriaceae</taxon>
        <taxon>Oxynema</taxon>
        <taxon>Oxynema aestuarii</taxon>
    </lineage>
</organism>
<dbReference type="Pfam" id="PF11211">
    <property type="entry name" value="DUF2997"/>
    <property type="match status" value="1"/>
</dbReference>
<name>A0A6H1U4Z3_9CYAN</name>
<dbReference type="Proteomes" id="UP000500857">
    <property type="component" value="Chromosome"/>
</dbReference>
<evidence type="ECO:0000313" key="2">
    <source>
        <dbReference type="Proteomes" id="UP000500857"/>
    </source>
</evidence>
<dbReference type="RefSeq" id="WP_168571366.1">
    <property type="nucleotide sequence ID" value="NZ_CP051167.1"/>
</dbReference>
<protein>
    <submittedName>
        <fullName evidence="1">DUF2997 domain-containing protein</fullName>
    </submittedName>
</protein>
<gene>
    <name evidence="1" type="ORF">HCG48_23635</name>
</gene>
<accession>A0A6H1U4Z3</accession>